<protein>
    <recommendedName>
        <fullName evidence="1">ATP-grasp domain-containing protein</fullName>
    </recommendedName>
</protein>
<reference evidence="3" key="1">
    <citation type="journal article" date="2019" name="Int. J. Syst. Evol. Microbiol.">
        <title>The Global Catalogue of Microorganisms (GCM) 10K type strain sequencing project: providing services to taxonomists for standard genome sequencing and annotation.</title>
        <authorList>
            <consortium name="The Broad Institute Genomics Platform"/>
            <consortium name="The Broad Institute Genome Sequencing Center for Infectious Disease"/>
            <person name="Wu L."/>
            <person name="Ma J."/>
        </authorList>
    </citation>
    <scope>NUCLEOTIDE SEQUENCE [LARGE SCALE GENOMIC DNA]</scope>
    <source>
        <strain evidence="3">NBRC 108728</strain>
    </source>
</reference>
<feature type="domain" description="ATP-grasp" evidence="1">
    <location>
        <begin position="215"/>
        <end position="337"/>
    </location>
</feature>
<name>A0ABM8GW82_9MICO</name>
<dbReference type="InterPro" id="IPR025643">
    <property type="entry name" value="R2K_3"/>
</dbReference>
<gene>
    <name evidence="2" type="ORF">GCM10025867_49540</name>
</gene>
<dbReference type="Pfam" id="PF14243">
    <property type="entry name" value="R2K_3"/>
    <property type="match status" value="1"/>
</dbReference>
<keyword evidence="3" id="KW-1185">Reference proteome</keyword>
<accession>A0ABM8GW82</accession>
<sequence length="361" mass="39572">MAASAAASGWKIVIVDYPLPDLDAIPEQNRGAAEAMLAIWRDWFGPKDGDGNTDYENFFEQAARLQAVIAECDPETTFIATLSDAPARRISDRHERPKRDLADHARYGPIGRMEALPAQERLAASYHRYDAFLRHAGRLAIPCGVDLDDPDETTLTQALHKVIPASGGDFWVKIMLSAKYGIHHIQVPVDTAAPKALDVVDESLVWALVHASGRPKSLLVQAHAVMTHEYRVFIVDHQPVTAAACIEEFTPLDNLEPFDPQFRVHRSAGTPVIRDEAARDALVAFAVAVAAELRAEVPELRDYVMDVALGADSQPLVIELNGLQNAGLYASDTRRTLRALMAAGWQPAGDDDILAIRVDVH</sequence>
<evidence type="ECO:0000313" key="3">
    <source>
        <dbReference type="Proteomes" id="UP001321486"/>
    </source>
</evidence>
<evidence type="ECO:0000313" key="2">
    <source>
        <dbReference type="EMBL" id="BDZ52713.1"/>
    </source>
</evidence>
<dbReference type="Proteomes" id="UP001321486">
    <property type="component" value="Plasmid pNBRC108728a"/>
</dbReference>
<geneLocation type="plasmid" evidence="2 3">
    <name>pNBRC108728a</name>
</geneLocation>
<proteinExistence type="predicted"/>
<organism evidence="2 3">
    <name type="scientific">Frondihabitans sucicola</name>
    <dbReference type="NCBI Taxonomy" id="1268041"/>
    <lineage>
        <taxon>Bacteria</taxon>
        <taxon>Bacillati</taxon>
        <taxon>Actinomycetota</taxon>
        <taxon>Actinomycetes</taxon>
        <taxon>Micrococcales</taxon>
        <taxon>Microbacteriaceae</taxon>
        <taxon>Frondihabitans</taxon>
    </lineage>
</organism>
<evidence type="ECO:0000259" key="1">
    <source>
        <dbReference type="Pfam" id="PF14243"/>
    </source>
</evidence>
<dbReference type="RefSeq" id="WP_286346995.1">
    <property type="nucleotide sequence ID" value="NZ_AP027733.1"/>
</dbReference>
<dbReference type="EMBL" id="AP027733">
    <property type="protein sequence ID" value="BDZ52713.1"/>
    <property type="molecule type" value="Genomic_DNA"/>
</dbReference>
<keyword evidence="2" id="KW-0614">Plasmid</keyword>